<protein>
    <submittedName>
        <fullName evidence="2">Uncharacterized protein</fullName>
    </submittedName>
</protein>
<dbReference type="HOGENOM" id="CLU_2146584_0_0_1"/>
<reference evidence="3" key="2">
    <citation type="submission" date="2015-01" db="EMBL/GenBank/DDBJ databases">
        <title>Evolutionary Origins and Diversification of the Mycorrhizal Mutualists.</title>
        <authorList>
            <consortium name="DOE Joint Genome Institute"/>
            <consortium name="Mycorrhizal Genomics Consortium"/>
            <person name="Kohler A."/>
            <person name="Kuo A."/>
            <person name="Nagy L.G."/>
            <person name="Floudas D."/>
            <person name="Copeland A."/>
            <person name="Barry K.W."/>
            <person name="Cichocki N."/>
            <person name="Veneault-Fourrey C."/>
            <person name="LaButti K."/>
            <person name="Lindquist E.A."/>
            <person name="Lipzen A."/>
            <person name="Lundell T."/>
            <person name="Morin E."/>
            <person name="Murat C."/>
            <person name="Riley R."/>
            <person name="Ohm R."/>
            <person name="Sun H."/>
            <person name="Tunlid A."/>
            <person name="Henrissat B."/>
            <person name="Grigoriev I.V."/>
            <person name="Hibbett D.S."/>
            <person name="Martin F."/>
        </authorList>
    </citation>
    <scope>NUCLEOTIDE SEQUENCE [LARGE SCALE GENOMIC DNA]</scope>
    <source>
        <strain evidence="3">Zn</strain>
    </source>
</reference>
<name>A0A0C3CE77_OIDMZ</name>
<accession>A0A0C3CE77</accession>
<organism evidence="2 3">
    <name type="scientific">Oidiodendron maius (strain Zn)</name>
    <dbReference type="NCBI Taxonomy" id="913774"/>
    <lineage>
        <taxon>Eukaryota</taxon>
        <taxon>Fungi</taxon>
        <taxon>Dikarya</taxon>
        <taxon>Ascomycota</taxon>
        <taxon>Pezizomycotina</taxon>
        <taxon>Leotiomycetes</taxon>
        <taxon>Leotiomycetes incertae sedis</taxon>
        <taxon>Myxotrichaceae</taxon>
        <taxon>Oidiodendron</taxon>
    </lineage>
</organism>
<evidence type="ECO:0000313" key="2">
    <source>
        <dbReference type="EMBL" id="KIM97203.1"/>
    </source>
</evidence>
<evidence type="ECO:0000313" key="3">
    <source>
        <dbReference type="Proteomes" id="UP000054321"/>
    </source>
</evidence>
<feature type="signal peptide" evidence="1">
    <location>
        <begin position="1"/>
        <end position="19"/>
    </location>
</feature>
<proteinExistence type="predicted"/>
<sequence>MKIQATVILLLGQLGLSSSQYCSEPWASVLTMVTASDAVRIFPVPPMVQLVNARLPVQGEPRIRAIVLDRTDLRAVSHFLTGNKCRVQISQTAFVSAERRIWSRRCKAIIQI</sequence>
<evidence type="ECO:0000256" key="1">
    <source>
        <dbReference type="SAM" id="SignalP"/>
    </source>
</evidence>
<keyword evidence="1" id="KW-0732">Signal</keyword>
<keyword evidence="3" id="KW-1185">Reference proteome</keyword>
<dbReference type="Proteomes" id="UP000054321">
    <property type="component" value="Unassembled WGS sequence"/>
</dbReference>
<gene>
    <name evidence="2" type="ORF">OIDMADRAFT_32232</name>
</gene>
<feature type="chain" id="PRO_5002162403" evidence="1">
    <location>
        <begin position="20"/>
        <end position="112"/>
    </location>
</feature>
<dbReference type="InParanoid" id="A0A0C3CE77"/>
<dbReference type="EMBL" id="KN832882">
    <property type="protein sequence ID" value="KIM97203.1"/>
    <property type="molecule type" value="Genomic_DNA"/>
</dbReference>
<reference evidence="2 3" key="1">
    <citation type="submission" date="2014-04" db="EMBL/GenBank/DDBJ databases">
        <authorList>
            <consortium name="DOE Joint Genome Institute"/>
            <person name="Kuo A."/>
            <person name="Martino E."/>
            <person name="Perotto S."/>
            <person name="Kohler A."/>
            <person name="Nagy L.G."/>
            <person name="Floudas D."/>
            <person name="Copeland A."/>
            <person name="Barry K.W."/>
            <person name="Cichocki N."/>
            <person name="Veneault-Fourrey C."/>
            <person name="LaButti K."/>
            <person name="Lindquist E.A."/>
            <person name="Lipzen A."/>
            <person name="Lundell T."/>
            <person name="Morin E."/>
            <person name="Murat C."/>
            <person name="Sun H."/>
            <person name="Tunlid A."/>
            <person name="Henrissat B."/>
            <person name="Grigoriev I.V."/>
            <person name="Hibbett D.S."/>
            <person name="Martin F."/>
            <person name="Nordberg H.P."/>
            <person name="Cantor M.N."/>
            <person name="Hua S.X."/>
        </authorList>
    </citation>
    <scope>NUCLEOTIDE SEQUENCE [LARGE SCALE GENOMIC DNA]</scope>
    <source>
        <strain evidence="2 3">Zn</strain>
    </source>
</reference>
<dbReference type="AlphaFoldDB" id="A0A0C3CE77"/>